<gene>
    <name evidence="1" type="ORF">Nepgr_027261</name>
</gene>
<dbReference type="EMBL" id="BSYO01000029">
    <property type="protein sequence ID" value="GMH25418.1"/>
    <property type="molecule type" value="Genomic_DNA"/>
</dbReference>
<keyword evidence="2" id="KW-1185">Reference proteome</keyword>
<name>A0AAD3TA21_NEPGR</name>
<comment type="caution">
    <text evidence="1">The sequence shown here is derived from an EMBL/GenBank/DDBJ whole genome shotgun (WGS) entry which is preliminary data.</text>
</comment>
<organism evidence="1 2">
    <name type="scientific">Nepenthes gracilis</name>
    <name type="common">Slender pitcher plant</name>
    <dbReference type="NCBI Taxonomy" id="150966"/>
    <lineage>
        <taxon>Eukaryota</taxon>
        <taxon>Viridiplantae</taxon>
        <taxon>Streptophyta</taxon>
        <taxon>Embryophyta</taxon>
        <taxon>Tracheophyta</taxon>
        <taxon>Spermatophyta</taxon>
        <taxon>Magnoliopsida</taxon>
        <taxon>eudicotyledons</taxon>
        <taxon>Gunneridae</taxon>
        <taxon>Pentapetalae</taxon>
        <taxon>Caryophyllales</taxon>
        <taxon>Nepenthaceae</taxon>
        <taxon>Nepenthes</taxon>
    </lineage>
</organism>
<dbReference type="AlphaFoldDB" id="A0AAD3TA21"/>
<evidence type="ECO:0000313" key="2">
    <source>
        <dbReference type="Proteomes" id="UP001279734"/>
    </source>
</evidence>
<evidence type="ECO:0000313" key="1">
    <source>
        <dbReference type="EMBL" id="GMH25418.1"/>
    </source>
</evidence>
<sequence>MDMEFSTSSSADSSVHSSEVPIVRYFHLSNQMLNQSKYLQKLALKNVSTSFNTVIAWHQEQRPSASAVSLNYHYYSAVIQTKISTERLYNISCLCNSWASVIHPASGEELHNIYHKNIPQNKE</sequence>
<proteinExistence type="predicted"/>
<accession>A0AAD3TA21</accession>
<dbReference type="Proteomes" id="UP001279734">
    <property type="component" value="Unassembled WGS sequence"/>
</dbReference>
<protein>
    <submittedName>
        <fullName evidence="1">Uncharacterized protein</fullName>
    </submittedName>
</protein>
<reference evidence="1" key="1">
    <citation type="submission" date="2023-05" db="EMBL/GenBank/DDBJ databases">
        <title>Nepenthes gracilis genome sequencing.</title>
        <authorList>
            <person name="Fukushima K."/>
        </authorList>
    </citation>
    <scope>NUCLEOTIDE SEQUENCE</scope>
    <source>
        <strain evidence="1">SING2019-196</strain>
    </source>
</reference>